<keyword evidence="2" id="KW-1185">Reference proteome</keyword>
<evidence type="ECO:0000313" key="1">
    <source>
        <dbReference type="EMBL" id="SIR31501.1"/>
    </source>
</evidence>
<reference evidence="2" key="1">
    <citation type="submission" date="2017-01" db="EMBL/GenBank/DDBJ databases">
        <authorList>
            <person name="Varghese N."/>
            <person name="Submissions S."/>
        </authorList>
    </citation>
    <scope>NUCLEOTIDE SEQUENCE [LARGE SCALE GENOMIC DNA]</scope>
    <source>
        <strain evidence="2">CGMCC 1.7737</strain>
    </source>
</reference>
<name>A0A1N6ZXH9_9EURY</name>
<proteinExistence type="predicted"/>
<evidence type="ECO:0000313" key="2">
    <source>
        <dbReference type="Proteomes" id="UP000186914"/>
    </source>
</evidence>
<accession>A0A1N6ZXH9</accession>
<sequence length="34" mass="3343">MLSLTAIGLAGSSTAIAAQSSSDDAFVSTTKIRA</sequence>
<gene>
    <name evidence="1" type="ORF">SAMN05421858_2217</name>
</gene>
<protein>
    <submittedName>
        <fullName evidence="1">Uncharacterized protein</fullName>
    </submittedName>
</protein>
<dbReference type="AlphaFoldDB" id="A0A1N6ZXH9"/>
<dbReference type="Proteomes" id="UP000186914">
    <property type="component" value="Unassembled WGS sequence"/>
</dbReference>
<organism evidence="1 2">
    <name type="scientific">Haladaptatus litoreus</name>
    <dbReference type="NCBI Taxonomy" id="553468"/>
    <lineage>
        <taxon>Archaea</taxon>
        <taxon>Methanobacteriati</taxon>
        <taxon>Methanobacteriota</taxon>
        <taxon>Stenosarchaea group</taxon>
        <taxon>Halobacteria</taxon>
        <taxon>Halobacteriales</taxon>
        <taxon>Haladaptataceae</taxon>
        <taxon>Haladaptatus</taxon>
    </lineage>
</organism>
<dbReference type="EMBL" id="FTNO01000001">
    <property type="protein sequence ID" value="SIR31501.1"/>
    <property type="molecule type" value="Genomic_DNA"/>
</dbReference>